<dbReference type="EC" id="4.2.1.113" evidence="5"/>
<name>A0A6J6PWV7_9ZZZZ</name>
<dbReference type="InterPro" id="IPR036849">
    <property type="entry name" value="Enolase-like_C_sf"/>
</dbReference>
<dbReference type="InterPro" id="IPR029017">
    <property type="entry name" value="Enolase-like_N"/>
</dbReference>
<dbReference type="CDD" id="cd03317">
    <property type="entry name" value="NAAAR"/>
    <property type="match status" value="1"/>
</dbReference>
<dbReference type="InterPro" id="IPR010197">
    <property type="entry name" value="OSBS/NAAAR"/>
</dbReference>
<accession>A0A6J6PWV7</accession>
<feature type="domain" description="Mandelate racemase/muconate lactonizing enzyme C-terminal" evidence="6">
    <location>
        <begin position="142"/>
        <end position="234"/>
    </location>
</feature>
<dbReference type="NCBIfam" id="TIGR01928">
    <property type="entry name" value="menC_lowGC_arch"/>
    <property type="match status" value="1"/>
</dbReference>
<dbReference type="Pfam" id="PF13378">
    <property type="entry name" value="MR_MLE_C"/>
    <property type="match status" value="1"/>
</dbReference>
<dbReference type="PANTHER" id="PTHR48073">
    <property type="entry name" value="O-SUCCINYLBENZOATE SYNTHASE-RELATED"/>
    <property type="match status" value="1"/>
</dbReference>
<organism evidence="7">
    <name type="scientific">freshwater metagenome</name>
    <dbReference type="NCBI Taxonomy" id="449393"/>
    <lineage>
        <taxon>unclassified sequences</taxon>
        <taxon>metagenomes</taxon>
        <taxon>ecological metagenomes</taxon>
    </lineage>
</organism>
<dbReference type="Gene3D" id="3.20.20.120">
    <property type="entry name" value="Enolase-like C-terminal domain"/>
    <property type="match status" value="1"/>
</dbReference>
<evidence type="ECO:0000256" key="5">
    <source>
        <dbReference type="ARBA" id="ARBA00029491"/>
    </source>
</evidence>
<keyword evidence="4" id="KW-0456">Lyase</keyword>
<dbReference type="InterPro" id="IPR029065">
    <property type="entry name" value="Enolase_C-like"/>
</dbReference>
<dbReference type="SUPFAM" id="SSF54826">
    <property type="entry name" value="Enolase N-terminal domain-like"/>
    <property type="match status" value="1"/>
</dbReference>
<dbReference type="SMART" id="SM00922">
    <property type="entry name" value="MR_MLE"/>
    <property type="match status" value="1"/>
</dbReference>
<dbReference type="SFLD" id="SFLDG00180">
    <property type="entry name" value="muconate_cycloisomerase"/>
    <property type="match status" value="1"/>
</dbReference>
<dbReference type="SUPFAM" id="SSF51604">
    <property type="entry name" value="Enolase C-terminal domain-like"/>
    <property type="match status" value="1"/>
</dbReference>
<dbReference type="GO" id="GO:0043748">
    <property type="term" value="F:O-succinylbenzoate synthase activity"/>
    <property type="evidence" value="ECO:0007669"/>
    <property type="project" value="UniProtKB-EC"/>
</dbReference>
<evidence type="ECO:0000256" key="3">
    <source>
        <dbReference type="ARBA" id="ARBA00022842"/>
    </source>
</evidence>
<comment type="cofactor">
    <cofactor evidence="1">
        <name>a divalent metal cation</name>
        <dbReference type="ChEBI" id="CHEBI:60240"/>
    </cofactor>
</comment>
<dbReference type="InterPro" id="IPR013341">
    <property type="entry name" value="Mandelate_racemase_N_dom"/>
</dbReference>
<dbReference type="Gene3D" id="3.30.390.10">
    <property type="entry name" value="Enolase-like, N-terminal domain"/>
    <property type="match status" value="1"/>
</dbReference>
<dbReference type="GO" id="GO:0009234">
    <property type="term" value="P:menaquinone biosynthetic process"/>
    <property type="evidence" value="ECO:0007669"/>
    <property type="project" value="InterPro"/>
</dbReference>
<dbReference type="AlphaFoldDB" id="A0A6J6PWV7"/>
<evidence type="ECO:0000256" key="4">
    <source>
        <dbReference type="ARBA" id="ARBA00023239"/>
    </source>
</evidence>
<keyword evidence="3" id="KW-0460">Magnesium</keyword>
<reference evidence="7" key="1">
    <citation type="submission" date="2020-05" db="EMBL/GenBank/DDBJ databases">
        <authorList>
            <person name="Chiriac C."/>
            <person name="Salcher M."/>
            <person name="Ghai R."/>
            <person name="Kavagutti S V."/>
        </authorList>
    </citation>
    <scope>NUCLEOTIDE SEQUENCE</scope>
</reference>
<dbReference type="GO" id="GO:0016854">
    <property type="term" value="F:racemase and epimerase activity"/>
    <property type="evidence" value="ECO:0007669"/>
    <property type="project" value="UniProtKB-ARBA"/>
</dbReference>
<dbReference type="SFLD" id="SFLDF00009">
    <property type="entry name" value="o-succinylbenzoate_synthase"/>
    <property type="match status" value="1"/>
</dbReference>
<evidence type="ECO:0000313" key="7">
    <source>
        <dbReference type="EMBL" id="CAB4703076.1"/>
    </source>
</evidence>
<evidence type="ECO:0000259" key="6">
    <source>
        <dbReference type="SMART" id="SM00922"/>
    </source>
</evidence>
<protein>
    <recommendedName>
        <fullName evidence="5">o-succinylbenzoate synthase</fullName>
        <ecNumber evidence="5">4.2.1.113</ecNumber>
    </recommendedName>
</protein>
<dbReference type="Pfam" id="PF02746">
    <property type="entry name" value="MR_MLE_N"/>
    <property type="match status" value="1"/>
</dbReference>
<evidence type="ECO:0000256" key="1">
    <source>
        <dbReference type="ARBA" id="ARBA00001968"/>
    </source>
</evidence>
<dbReference type="EMBL" id="CAEZXM010000269">
    <property type="protein sequence ID" value="CAB4703076.1"/>
    <property type="molecule type" value="Genomic_DNA"/>
</dbReference>
<proteinExistence type="predicted"/>
<gene>
    <name evidence="7" type="ORF">UFOPK2366_01363</name>
</gene>
<dbReference type="SFLD" id="SFLDS00001">
    <property type="entry name" value="Enolase"/>
    <property type="match status" value="1"/>
</dbReference>
<sequence>MKLESVELVRVKMPLVRPFRTSFGSQHVRDVLLVHVITDVSDGWGECAAHAEPFYNEEFVDAAEMVLQRWLIPPLFDQPHLTGDRVLDASRVVKGYNAARASIEMAVLDAELRARGVRLTSYLGGVREQVKVGVSIGITDSIAQLVDVVRGYVADGYCRAKLKIEPGWDIAAVRAVREAFPDLALQVDANASYGPNDVAHLAQLDSFAMLLIEQPFAVDDLTSHAALASAVNTPVCLDESILSVRSAQLALDAQACSVINIKVGRVGGLLEAKRIHDYCSERNVQVWCGGMLESGVGRAANVALATLSGFTLPGDISASDRYFARDVVEPFVLVDSSLAVPQGAGLGVTVDEGVLHELGATRVSLRSS</sequence>
<dbReference type="PANTHER" id="PTHR48073:SF5">
    <property type="entry name" value="O-SUCCINYLBENZOATE SYNTHASE"/>
    <property type="match status" value="1"/>
</dbReference>
<evidence type="ECO:0000256" key="2">
    <source>
        <dbReference type="ARBA" id="ARBA00022723"/>
    </source>
</evidence>
<keyword evidence="2" id="KW-0479">Metal-binding</keyword>
<dbReference type="GO" id="GO:0046872">
    <property type="term" value="F:metal ion binding"/>
    <property type="evidence" value="ECO:0007669"/>
    <property type="project" value="UniProtKB-KW"/>
</dbReference>
<dbReference type="InterPro" id="IPR013342">
    <property type="entry name" value="Mandelate_racemase_C"/>
</dbReference>